<evidence type="ECO:0000259" key="4">
    <source>
        <dbReference type="SMART" id="SM00382"/>
    </source>
</evidence>
<comment type="caution">
    <text evidence="5">The sequence shown here is derived from an EMBL/GenBank/DDBJ whole genome shotgun (WGS) entry which is preliminary data.</text>
</comment>
<name>A0A8J6M5I5_9FIRM</name>
<keyword evidence="6" id="KW-1185">Reference proteome</keyword>
<dbReference type="Gene3D" id="3.30.300.160">
    <property type="entry name" value="Type II secretion system, protein E, N-terminal domain"/>
    <property type="match status" value="1"/>
</dbReference>
<dbReference type="Gene3D" id="3.30.450.90">
    <property type="match status" value="1"/>
</dbReference>
<dbReference type="InterPro" id="IPR007831">
    <property type="entry name" value="T2SS_GspE_N"/>
</dbReference>
<comment type="similarity">
    <text evidence="1">Belongs to the GSP E family.</text>
</comment>
<dbReference type="PANTHER" id="PTHR30258">
    <property type="entry name" value="TYPE II SECRETION SYSTEM PROTEIN GSPE-RELATED"/>
    <property type="match status" value="1"/>
</dbReference>
<dbReference type="Pfam" id="PF05157">
    <property type="entry name" value="MshEN"/>
    <property type="match status" value="1"/>
</dbReference>
<dbReference type="GO" id="GO:0016887">
    <property type="term" value="F:ATP hydrolysis activity"/>
    <property type="evidence" value="ECO:0007669"/>
    <property type="project" value="TreeGrafter"/>
</dbReference>
<dbReference type="GO" id="GO:0005886">
    <property type="term" value="C:plasma membrane"/>
    <property type="evidence" value="ECO:0007669"/>
    <property type="project" value="TreeGrafter"/>
</dbReference>
<dbReference type="AlphaFoldDB" id="A0A8J6M5I5"/>
<feature type="domain" description="AAA+ ATPase" evidence="4">
    <location>
        <begin position="311"/>
        <end position="434"/>
    </location>
</feature>
<dbReference type="SUPFAM" id="SSF160246">
    <property type="entry name" value="EspE N-terminal domain-like"/>
    <property type="match status" value="1"/>
</dbReference>
<gene>
    <name evidence="5" type="primary">tadA</name>
    <name evidence="5" type="ORF">H8S55_06840</name>
</gene>
<accession>A0A8J6M5I5</accession>
<keyword evidence="3" id="KW-0067">ATP-binding</keyword>
<dbReference type="InterPro" id="IPR027417">
    <property type="entry name" value="P-loop_NTPase"/>
</dbReference>
<dbReference type="CDD" id="cd01129">
    <property type="entry name" value="PulE-GspE-like"/>
    <property type="match status" value="1"/>
</dbReference>
<dbReference type="GO" id="GO:0005524">
    <property type="term" value="F:ATP binding"/>
    <property type="evidence" value="ECO:0007669"/>
    <property type="project" value="UniProtKB-KW"/>
</dbReference>
<dbReference type="InterPro" id="IPR003593">
    <property type="entry name" value="AAA+_ATPase"/>
</dbReference>
<dbReference type="Proteomes" id="UP000602260">
    <property type="component" value="Unassembled WGS sequence"/>
</dbReference>
<dbReference type="RefSeq" id="WP_186878354.1">
    <property type="nucleotide sequence ID" value="NZ_JACOPN010000004.1"/>
</dbReference>
<dbReference type="Gene3D" id="3.40.50.300">
    <property type="entry name" value="P-loop containing nucleotide triphosphate hydrolases"/>
    <property type="match status" value="1"/>
</dbReference>
<organism evidence="5 6">
    <name type="scientific">Flintibacter faecis</name>
    <dbReference type="NCBI Taxonomy" id="2763047"/>
    <lineage>
        <taxon>Bacteria</taxon>
        <taxon>Bacillati</taxon>
        <taxon>Bacillota</taxon>
        <taxon>Clostridia</taxon>
        <taxon>Eubacteriales</taxon>
        <taxon>Flintibacter</taxon>
    </lineage>
</organism>
<dbReference type="InterPro" id="IPR001482">
    <property type="entry name" value="T2SS/T4SS_dom"/>
</dbReference>
<dbReference type="Pfam" id="PF00437">
    <property type="entry name" value="T2SSE"/>
    <property type="match status" value="1"/>
</dbReference>
<evidence type="ECO:0000256" key="1">
    <source>
        <dbReference type="ARBA" id="ARBA00006611"/>
    </source>
</evidence>
<dbReference type="InterPro" id="IPR037257">
    <property type="entry name" value="T2SS_E_N_sf"/>
</dbReference>
<evidence type="ECO:0000313" key="6">
    <source>
        <dbReference type="Proteomes" id="UP000602260"/>
    </source>
</evidence>
<reference evidence="5" key="1">
    <citation type="submission" date="2020-08" db="EMBL/GenBank/DDBJ databases">
        <title>Genome public.</title>
        <authorList>
            <person name="Liu C."/>
            <person name="Sun Q."/>
        </authorList>
    </citation>
    <scope>NUCLEOTIDE SEQUENCE</scope>
    <source>
        <strain evidence="5">BX5</strain>
    </source>
</reference>
<evidence type="ECO:0000313" key="5">
    <source>
        <dbReference type="EMBL" id="MBC5717031.1"/>
    </source>
</evidence>
<dbReference type="SMART" id="SM00382">
    <property type="entry name" value="AAA"/>
    <property type="match status" value="1"/>
</dbReference>
<proteinExistence type="inferred from homology"/>
<evidence type="ECO:0000256" key="3">
    <source>
        <dbReference type="ARBA" id="ARBA00022840"/>
    </source>
</evidence>
<protein>
    <submittedName>
        <fullName evidence="5">Flp pilus assembly complex ATPase component TadA</fullName>
    </submittedName>
</protein>
<dbReference type="EMBL" id="JACOPN010000004">
    <property type="protein sequence ID" value="MBC5717031.1"/>
    <property type="molecule type" value="Genomic_DNA"/>
</dbReference>
<sequence length="564" mass="62158">MAHPQLGDLLVSSGVISQEQLGQALARQKETKKRLGEELIDDGIITEQQLIDTLRLQLGIEFVDLSAVEPDPQLVDVLPRNIAKKYGVTPVRLHGNTLYLAMSDPLNFMAQEEVRAATHRRVVPMITTADGIERANASLYGGEGAQRAIRDMRREAPVTQQGSTADAVVELNETAAPTVRLVNSIIERAAAENASDIHLDPCADCIRVRMRVDGVMCPVMTVPSDLYASVLARLKIMGGMDVTERRVPQDGRAGVRLRNRSFDLRMSTLPTIYGEKCVIRVLDKNSDFLSRDGIGVEGRQLEQYEYLMGRPSGTVLIVGPTGSGKTSTMYTMIHQLNSEQVNLLTLEDPVEYNIDGINQVQINEKTGMTFAGGLRSILRQDPDIIAVGEIRDGETAEIAMRAAITGHLVLSTVHTNDALSTVERLKDIGVPNYLIAGALNGIISQRLVRVICPDCKQSYDPTAQELAELGLSADSKQKLFRGRGCPTCFGRGYRGRTAVFEMLVLSRRLRSAIAKGKDREELRSILRQEGNYTTLQENCRRLVQEGVTTIEEARRLGSSVEYDE</sequence>
<evidence type="ECO:0000256" key="2">
    <source>
        <dbReference type="ARBA" id="ARBA00022741"/>
    </source>
</evidence>
<keyword evidence="2" id="KW-0547">Nucleotide-binding</keyword>
<dbReference type="SUPFAM" id="SSF52540">
    <property type="entry name" value="P-loop containing nucleoside triphosphate hydrolases"/>
    <property type="match status" value="1"/>
</dbReference>
<dbReference type="PANTHER" id="PTHR30258:SF3">
    <property type="entry name" value="SLL1921 PROTEIN"/>
    <property type="match status" value="1"/>
</dbReference>